<dbReference type="AlphaFoldDB" id="S8ETQ4"/>
<name>S8ETQ4_FOMSC</name>
<evidence type="ECO:0000256" key="1">
    <source>
        <dbReference type="ARBA" id="ARBA00009740"/>
    </source>
</evidence>
<dbReference type="InParanoid" id="S8ETQ4"/>
<keyword evidence="3" id="KW-1185">Reference proteome</keyword>
<evidence type="ECO:0000313" key="2">
    <source>
        <dbReference type="EMBL" id="EPT06204.1"/>
    </source>
</evidence>
<gene>
    <name evidence="2" type="ORF">FOMPIDRAFT_124888</name>
</gene>
<protein>
    <submittedName>
        <fullName evidence="2">Uncharacterized protein</fullName>
    </submittedName>
</protein>
<proteinExistence type="inferred from homology"/>
<dbReference type="eggNOG" id="ENOG502QR3B">
    <property type="taxonomic scope" value="Eukaryota"/>
</dbReference>
<reference evidence="2 3" key="1">
    <citation type="journal article" date="2012" name="Science">
        <title>The Paleozoic origin of enzymatic lignin decomposition reconstructed from 31 fungal genomes.</title>
        <authorList>
            <person name="Floudas D."/>
            <person name="Binder M."/>
            <person name="Riley R."/>
            <person name="Barry K."/>
            <person name="Blanchette R.A."/>
            <person name="Henrissat B."/>
            <person name="Martinez A.T."/>
            <person name="Otillar R."/>
            <person name="Spatafora J.W."/>
            <person name="Yadav J.S."/>
            <person name="Aerts A."/>
            <person name="Benoit I."/>
            <person name="Boyd A."/>
            <person name="Carlson A."/>
            <person name="Copeland A."/>
            <person name="Coutinho P.M."/>
            <person name="de Vries R.P."/>
            <person name="Ferreira P."/>
            <person name="Findley K."/>
            <person name="Foster B."/>
            <person name="Gaskell J."/>
            <person name="Glotzer D."/>
            <person name="Gorecki P."/>
            <person name="Heitman J."/>
            <person name="Hesse C."/>
            <person name="Hori C."/>
            <person name="Igarashi K."/>
            <person name="Jurgens J.A."/>
            <person name="Kallen N."/>
            <person name="Kersten P."/>
            <person name="Kohler A."/>
            <person name="Kuees U."/>
            <person name="Kumar T.K.A."/>
            <person name="Kuo A."/>
            <person name="LaButti K."/>
            <person name="Larrondo L.F."/>
            <person name="Lindquist E."/>
            <person name="Ling A."/>
            <person name="Lombard V."/>
            <person name="Lucas S."/>
            <person name="Lundell T."/>
            <person name="Martin R."/>
            <person name="McLaughlin D.J."/>
            <person name="Morgenstern I."/>
            <person name="Morin E."/>
            <person name="Murat C."/>
            <person name="Nagy L.G."/>
            <person name="Nolan M."/>
            <person name="Ohm R.A."/>
            <person name="Patyshakuliyeva A."/>
            <person name="Rokas A."/>
            <person name="Ruiz-Duenas F.J."/>
            <person name="Sabat G."/>
            <person name="Salamov A."/>
            <person name="Samejima M."/>
            <person name="Schmutz J."/>
            <person name="Slot J.C."/>
            <person name="St John F."/>
            <person name="Stenlid J."/>
            <person name="Sun H."/>
            <person name="Sun S."/>
            <person name="Syed K."/>
            <person name="Tsang A."/>
            <person name="Wiebenga A."/>
            <person name="Young D."/>
            <person name="Pisabarro A."/>
            <person name="Eastwood D.C."/>
            <person name="Martin F."/>
            <person name="Cullen D."/>
            <person name="Grigoriev I.V."/>
            <person name="Hibbett D.S."/>
        </authorList>
    </citation>
    <scope>NUCLEOTIDE SEQUENCE</scope>
    <source>
        <strain evidence="3">FP-58527</strain>
    </source>
</reference>
<organism evidence="2 3">
    <name type="scientific">Fomitopsis schrenkii</name>
    <name type="common">Brown rot fungus</name>
    <dbReference type="NCBI Taxonomy" id="2126942"/>
    <lineage>
        <taxon>Eukaryota</taxon>
        <taxon>Fungi</taxon>
        <taxon>Dikarya</taxon>
        <taxon>Basidiomycota</taxon>
        <taxon>Agaricomycotina</taxon>
        <taxon>Agaricomycetes</taxon>
        <taxon>Polyporales</taxon>
        <taxon>Fomitopsis</taxon>
    </lineage>
</organism>
<dbReference type="OrthoDB" id="1901244at2759"/>
<dbReference type="EMBL" id="KE504122">
    <property type="protein sequence ID" value="EPT06204.1"/>
    <property type="molecule type" value="Genomic_DNA"/>
</dbReference>
<dbReference type="STRING" id="743788.S8ETQ4"/>
<comment type="similarity">
    <text evidence="1">Belongs to the OBAP family.</text>
</comment>
<dbReference type="PANTHER" id="PTHR31360:SF0">
    <property type="entry name" value="OIL BODY-ASSOCIATED PROTEIN 1B"/>
    <property type="match status" value="1"/>
</dbReference>
<dbReference type="Pfam" id="PF06884">
    <property type="entry name" value="DUF1264"/>
    <property type="match status" value="2"/>
</dbReference>
<evidence type="ECO:0000313" key="3">
    <source>
        <dbReference type="Proteomes" id="UP000015241"/>
    </source>
</evidence>
<sequence length="180" mass="20694">MMNSKPINAIPQHLCAFHVYSCLRVDNPCRGQDRTRHLEAHHYCTQLSPECIIYDSDSPTTKFNGIDGFMQMQADTHLNDAVTDVAEQHTMLEIQRTYGKTIHTWPTDVHPDLPLGLPQLTVLLAPEMIRARDERAGMDTARMRELRKGYLPPYEKRNLKEVGIFEDTKKDIVFEAKEAE</sequence>
<accession>S8ETQ4</accession>
<dbReference type="PANTHER" id="PTHR31360">
    <property type="match status" value="1"/>
</dbReference>
<dbReference type="HOGENOM" id="CLU_071931_3_0_1"/>
<dbReference type="InterPro" id="IPR010686">
    <property type="entry name" value="OBAP-like"/>
</dbReference>
<dbReference type="Proteomes" id="UP000015241">
    <property type="component" value="Unassembled WGS sequence"/>
</dbReference>